<evidence type="ECO:0000259" key="12">
    <source>
        <dbReference type="PROSITE" id="PS50846"/>
    </source>
</evidence>
<evidence type="ECO:0000256" key="11">
    <source>
        <dbReference type="ARBA" id="ARBA00046351"/>
    </source>
</evidence>
<dbReference type="EMBL" id="QNGE01000381">
    <property type="protein sequence ID" value="KAA3680679.1"/>
    <property type="molecule type" value="Genomic_DNA"/>
</dbReference>
<evidence type="ECO:0000256" key="3">
    <source>
        <dbReference type="ARBA" id="ARBA00022796"/>
    </source>
</evidence>
<keyword evidence="5" id="KW-0406">Ion transport</keyword>
<dbReference type="SUPFAM" id="SSF55008">
    <property type="entry name" value="HMA, heavy metal-associated domain"/>
    <property type="match status" value="1"/>
</dbReference>
<keyword evidence="1" id="KW-0813">Transport</keyword>
<keyword evidence="3" id="KW-0187">Copper transport</keyword>
<organism evidence="13 14">
    <name type="scientific">Paragonimus westermani</name>
    <dbReference type="NCBI Taxonomy" id="34504"/>
    <lineage>
        <taxon>Eukaryota</taxon>
        <taxon>Metazoa</taxon>
        <taxon>Spiralia</taxon>
        <taxon>Lophotrochozoa</taxon>
        <taxon>Platyhelminthes</taxon>
        <taxon>Trematoda</taxon>
        <taxon>Digenea</taxon>
        <taxon>Plagiorchiida</taxon>
        <taxon>Troglotremata</taxon>
        <taxon>Troglotrematidae</taxon>
        <taxon>Paragonimus</taxon>
    </lineage>
</organism>
<dbReference type="GO" id="GO:0046872">
    <property type="term" value="F:metal ion binding"/>
    <property type="evidence" value="ECO:0007669"/>
    <property type="project" value="UniProtKB-KW"/>
</dbReference>
<dbReference type="PANTHER" id="PTHR46365">
    <property type="entry name" value="COPPER TRANSPORT PROTEIN ATOX1"/>
    <property type="match status" value="1"/>
</dbReference>
<evidence type="ECO:0000256" key="5">
    <source>
        <dbReference type="ARBA" id="ARBA00023065"/>
    </source>
</evidence>
<keyword evidence="14" id="KW-1185">Reference proteome</keyword>
<name>A0A5J4NYP6_9TREM</name>
<evidence type="ECO:0000256" key="6">
    <source>
        <dbReference type="ARBA" id="ARBA00023186"/>
    </source>
</evidence>
<proteinExistence type="inferred from homology"/>
<accession>A0A5J4NYP6</accession>
<dbReference type="AlphaFoldDB" id="A0A5J4NYP6"/>
<dbReference type="PROSITE" id="PS50846">
    <property type="entry name" value="HMA_2"/>
    <property type="match status" value="1"/>
</dbReference>
<dbReference type="CDD" id="cd00371">
    <property type="entry name" value="HMA"/>
    <property type="match status" value="1"/>
</dbReference>
<keyword evidence="2" id="KW-0479">Metal-binding</keyword>
<keyword evidence="4" id="KW-0186">Copper</keyword>
<comment type="similarity">
    <text evidence="8">Belongs to the ATX1 family.</text>
</comment>
<comment type="subunit">
    <text evidence="11">Homodimer. Interacts with ATP7B. Interacts with ATP7A. Interacts (via dimer form) with SLC31A1 (via C-terminal domain); this interaction improves ATOX1 stability and controls intracellular Cu(I) levels.</text>
</comment>
<evidence type="ECO:0000256" key="9">
    <source>
        <dbReference type="ARBA" id="ARBA00040962"/>
    </source>
</evidence>
<evidence type="ECO:0000256" key="10">
    <source>
        <dbReference type="ARBA" id="ARBA00043201"/>
    </source>
</evidence>
<evidence type="ECO:0000256" key="1">
    <source>
        <dbReference type="ARBA" id="ARBA00022448"/>
    </source>
</evidence>
<dbReference type="GO" id="GO:0005829">
    <property type="term" value="C:cytosol"/>
    <property type="evidence" value="ECO:0007669"/>
    <property type="project" value="TreeGrafter"/>
</dbReference>
<dbReference type="Pfam" id="PF00403">
    <property type="entry name" value="HMA"/>
    <property type="match status" value="1"/>
</dbReference>
<dbReference type="GO" id="GO:0016531">
    <property type="term" value="F:copper chaperone activity"/>
    <property type="evidence" value="ECO:0007669"/>
    <property type="project" value="TreeGrafter"/>
</dbReference>
<gene>
    <name evidence="13" type="ORF">DEA37_0009792</name>
</gene>
<evidence type="ECO:0000313" key="14">
    <source>
        <dbReference type="Proteomes" id="UP000324629"/>
    </source>
</evidence>
<dbReference type="Proteomes" id="UP000324629">
    <property type="component" value="Unassembled WGS sequence"/>
</dbReference>
<dbReference type="PANTHER" id="PTHR46365:SF1">
    <property type="entry name" value="COPPER TRANSPORT PROTEIN ATOX1"/>
    <property type="match status" value="1"/>
</dbReference>
<dbReference type="InterPro" id="IPR036163">
    <property type="entry name" value="HMA_dom_sf"/>
</dbReference>
<evidence type="ECO:0000256" key="8">
    <source>
        <dbReference type="ARBA" id="ARBA00038171"/>
    </source>
</evidence>
<dbReference type="InterPro" id="IPR051881">
    <property type="entry name" value="Copper_transport_ATOX1-like"/>
</dbReference>
<protein>
    <recommendedName>
        <fullName evidence="9">Copper transport protein ATOX1</fullName>
    </recommendedName>
    <alternativeName>
        <fullName evidence="10">Metal transport protein ATX1</fullName>
    </alternativeName>
</protein>
<evidence type="ECO:0000256" key="2">
    <source>
        <dbReference type="ARBA" id="ARBA00022723"/>
    </source>
</evidence>
<keyword evidence="6" id="KW-0143">Chaperone</keyword>
<dbReference type="Gene3D" id="3.30.70.100">
    <property type="match status" value="1"/>
</dbReference>
<evidence type="ECO:0000256" key="7">
    <source>
        <dbReference type="ARBA" id="ARBA00037651"/>
    </source>
</evidence>
<reference evidence="13 14" key="1">
    <citation type="journal article" date="2019" name="Gigascience">
        <title>Whole-genome sequence of the oriental lung fluke Paragonimus westermani.</title>
        <authorList>
            <person name="Oey H."/>
            <person name="Zakrzewski M."/>
            <person name="Narain K."/>
            <person name="Devi K.R."/>
            <person name="Agatsuma T."/>
            <person name="Nawaratna S."/>
            <person name="Gobert G.N."/>
            <person name="Jones M.K."/>
            <person name="Ragan M.A."/>
            <person name="McManus D.P."/>
            <person name="Krause L."/>
        </authorList>
    </citation>
    <scope>NUCLEOTIDE SEQUENCE [LARGE SCALE GENOMIC DNA]</scope>
    <source>
        <strain evidence="13 14">IND2009</strain>
    </source>
</reference>
<feature type="domain" description="HMA" evidence="12">
    <location>
        <begin position="1"/>
        <end position="65"/>
    </location>
</feature>
<dbReference type="GO" id="GO:0006825">
    <property type="term" value="P:copper ion transport"/>
    <property type="evidence" value="ECO:0007669"/>
    <property type="project" value="UniProtKB-KW"/>
</dbReference>
<sequence>MQMYKFTMQMTCDGCANAAKNVLKPLGDAIKLVETDLATQTITVHTDLSQADVLSALEKTQKKITALS</sequence>
<comment type="caution">
    <text evidence="13">The sequence shown here is derived from an EMBL/GenBank/DDBJ whole genome shotgun (WGS) entry which is preliminary data.</text>
</comment>
<evidence type="ECO:0000313" key="13">
    <source>
        <dbReference type="EMBL" id="KAA3680679.1"/>
    </source>
</evidence>
<comment type="function">
    <text evidence="7">Binds and deliver cytosolic copper to the copper ATPase proteins. May be important in cellular antioxidant defense.</text>
</comment>
<evidence type="ECO:0000256" key="4">
    <source>
        <dbReference type="ARBA" id="ARBA00023008"/>
    </source>
</evidence>
<dbReference type="InterPro" id="IPR006121">
    <property type="entry name" value="HMA_dom"/>
</dbReference>